<keyword evidence="1 4" id="KW-0132">Cell division</keyword>
<evidence type="ECO:0000256" key="4">
    <source>
        <dbReference type="HAMAP-Rule" id="MF_01420"/>
    </source>
</evidence>
<dbReference type="PROSITE" id="PS50819">
    <property type="entry name" value="INTEIN_ENDONUCLEASE"/>
    <property type="match status" value="1"/>
</dbReference>
<dbReference type="Pfam" id="PF10298">
    <property type="entry name" value="WhiA_N"/>
    <property type="match status" value="1"/>
</dbReference>
<comment type="function">
    <text evidence="4">Involved in cell division and chromosome segregation.</text>
</comment>
<keyword evidence="2 4" id="KW-0238">DNA-binding</keyword>
<dbReference type="Pfam" id="PF14527">
    <property type="entry name" value="LAGLIDADG_WhiA"/>
    <property type="match status" value="1"/>
</dbReference>
<dbReference type="InterPro" id="IPR003802">
    <property type="entry name" value="Sporulation_regulator_WhiA"/>
</dbReference>
<keyword evidence="3 4" id="KW-0131">Cell cycle</keyword>
<gene>
    <name evidence="4 6" type="primary">whiA</name>
    <name evidence="6" type="ORF">NSA47_09180</name>
</gene>
<dbReference type="InterPro" id="IPR018478">
    <property type="entry name" value="Sporu_reg_WhiA_N_dom"/>
</dbReference>
<keyword evidence="7" id="KW-1185">Reference proteome</keyword>
<name>A0AAE3HEQ0_9FIRM</name>
<dbReference type="HAMAP" id="MF_01420">
    <property type="entry name" value="HTH_type_WhiA"/>
    <property type="match status" value="1"/>
</dbReference>
<dbReference type="PANTHER" id="PTHR37307">
    <property type="entry name" value="CELL DIVISION PROTEIN WHIA-RELATED"/>
    <property type="match status" value="1"/>
</dbReference>
<organism evidence="6 7">
    <name type="scientific">Irregularibacter muris</name>
    <dbReference type="NCBI Taxonomy" id="1796619"/>
    <lineage>
        <taxon>Bacteria</taxon>
        <taxon>Bacillati</taxon>
        <taxon>Bacillota</taxon>
        <taxon>Clostridia</taxon>
        <taxon>Eubacteriales</taxon>
        <taxon>Eubacteriaceae</taxon>
        <taxon>Irregularibacter</taxon>
    </lineage>
</organism>
<evidence type="ECO:0000259" key="5">
    <source>
        <dbReference type="PROSITE" id="PS50819"/>
    </source>
</evidence>
<protein>
    <recommendedName>
        <fullName evidence="4">Probable cell division protein WhiA</fullName>
    </recommendedName>
</protein>
<comment type="caution">
    <text evidence="6">The sequence shown here is derived from an EMBL/GenBank/DDBJ whole genome shotgun (WGS) entry which is preliminary data.</text>
</comment>
<accession>A0AAE3HEQ0</accession>
<dbReference type="Pfam" id="PF02650">
    <property type="entry name" value="HTH_WhiA"/>
    <property type="match status" value="1"/>
</dbReference>
<proteinExistence type="inferred from homology"/>
<dbReference type="Gene3D" id="3.10.28.10">
    <property type="entry name" value="Homing endonucleases"/>
    <property type="match status" value="1"/>
</dbReference>
<dbReference type="InterPro" id="IPR023054">
    <property type="entry name" value="Sporulation_regulator_WhiA_C"/>
</dbReference>
<dbReference type="Proteomes" id="UP001205748">
    <property type="component" value="Unassembled WGS sequence"/>
</dbReference>
<evidence type="ECO:0000256" key="3">
    <source>
        <dbReference type="ARBA" id="ARBA00023306"/>
    </source>
</evidence>
<dbReference type="AlphaFoldDB" id="A0AAE3HEQ0"/>
<dbReference type="GO" id="GO:0004519">
    <property type="term" value="F:endonuclease activity"/>
    <property type="evidence" value="ECO:0007669"/>
    <property type="project" value="InterPro"/>
</dbReference>
<dbReference type="SUPFAM" id="SSF55608">
    <property type="entry name" value="Homing endonucleases"/>
    <property type="match status" value="1"/>
</dbReference>
<evidence type="ECO:0000256" key="1">
    <source>
        <dbReference type="ARBA" id="ARBA00022618"/>
    </source>
</evidence>
<evidence type="ECO:0000313" key="7">
    <source>
        <dbReference type="Proteomes" id="UP001205748"/>
    </source>
</evidence>
<dbReference type="EMBL" id="JANKAS010000007">
    <property type="protein sequence ID" value="MCR1899155.1"/>
    <property type="molecule type" value="Genomic_DNA"/>
</dbReference>
<dbReference type="RefSeq" id="WP_257531212.1">
    <property type="nucleotide sequence ID" value="NZ_JANKAS010000007.1"/>
</dbReference>
<reference evidence="6" key="1">
    <citation type="submission" date="2022-07" db="EMBL/GenBank/DDBJ databases">
        <title>Enhanced cultured diversity of the mouse gut microbiota enables custom-made synthetic communities.</title>
        <authorList>
            <person name="Afrizal A."/>
        </authorList>
    </citation>
    <scope>NUCLEOTIDE SEQUENCE</scope>
    <source>
        <strain evidence="6">DSM 28593</strain>
    </source>
</reference>
<sequence>MSFSARTKNELSRIEIEKSCCCLAELSALIRMSGSISFNGNHNISFTITTENAAIARRVFTLLKISFDVQTEVRVRRNRQLKKNNIYSIVVSAPIGAGEILEKLGIIQTNQEGIKSIYYGIPSFLIQNDCCIKAYIRGAFLGGGSISDPEKTYHFEFVTYSFKHGEDLCKLINGFGLTAKIVERKNIYVVYIKEGDQIVTLLNIMQAHKALLDLENIRIYKEMRNNVNRIVNCETANLSKTVNAALRHIENIKYIRDNIGFHKLPQNLRDVAELRLNYQDASLKELGEKLDPPVGKSGINHRLRKLDRLAEDLKIKRGEAPNE</sequence>
<dbReference type="InterPro" id="IPR004042">
    <property type="entry name" value="Intein_endonuc_central"/>
</dbReference>
<dbReference type="InterPro" id="IPR027434">
    <property type="entry name" value="Homing_endonucl"/>
</dbReference>
<comment type="similarity">
    <text evidence="4">Belongs to the WhiA family.</text>
</comment>
<dbReference type="NCBIfam" id="TIGR00647">
    <property type="entry name" value="DNA_bind_WhiA"/>
    <property type="match status" value="1"/>
</dbReference>
<evidence type="ECO:0000256" key="2">
    <source>
        <dbReference type="ARBA" id="ARBA00023125"/>
    </source>
</evidence>
<evidence type="ECO:0000313" key="6">
    <source>
        <dbReference type="EMBL" id="MCR1899155.1"/>
    </source>
</evidence>
<feature type="domain" description="DOD-type homing endonuclease" evidence="5">
    <location>
        <begin position="90"/>
        <end position="177"/>
    </location>
</feature>
<dbReference type="PANTHER" id="PTHR37307:SF1">
    <property type="entry name" value="CELL DIVISION PROTEIN WHIA-RELATED"/>
    <property type="match status" value="1"/>
</dbReference>
<dbReference type="GO" id="GO:0003677">
    <property type="term" value="F:DNA binding"/>
    <property type="evidence" value="ECO:0007669"/>
    <property type="project" value="UniProtKB-UniRule"/>
</dbReference>
<dbReference type="GO" id="GO:0051301">
    <property type="term" value="P:cell division"/>
    <property type="evidence" value="ECO:0007669"/>
    <property type="project" value="UniProtKB-UniRule"/>
</dbReference>
<dbReference type="InterPro" id="IPR039518">
    <property type="entry name" value="WhiA_LAGLIDADG_dom"/>
</dbReference>
<dbReference type="GO" id="GO:0043937">
    <property type="term" value="P:regulation of sporulation"/>
    <property type="evidence" value="ECO:0007669"/>
    <property type="project" value="InterPro"/>
</dbReference>